<evidence type="ECO:0000313" key="2">
    <source>
        <dbReference type="EMBL" id="MST91151.1"/>
    </source>
</evidence>
<gene>
    <name evidence="2" type="ORF">FYJ76_04245</name>
</gene>
<dbReference type="InterPro" id="IPR000835">
    <property type="entry name" value="HTH_MarR-typ"/>
</dbReference>
<dbReference type="AlphaFoldDB" id="A0A6I2U740"/>
<comment type="caution">
    <text evidence="2">The sequence shown here is derived from an EMBL/GenBank/DDBJ whole genome shotgun (WGS) entry which is preliminary data.</text>
</comment>
<dbReference type="Proteomes" id="UP000431913">
    <property type="component" value="Unassembled WGS sequence"/>
</dbReference>
<dbReference type="InterPro" id="IPR036388">
    <property type="entry name" value="WH-like_DNA-bd_sf"/>
</dbReference>
<dbReference type="Pfam" id="PF01047">
    <property type="entry name" value="MarR"/>
    <property type="match status" value="1"/>
</dbReference>
<accession>A0A6I2U740</accession>
<organism evidence="2 3">
    <name type="scientific">Ruthenibacterium lactatiformans</name>
    <dbReference type="NCBI Taxonomy" id="1550024"/>
    <lineage>
        <taxon>Bacteria</taxon>
        <taxon>Bacillati</taxon>
        <taxon>Bacillota</taxon>
        <taxon>Clostridia</taxon>
        <taxon>Eubacteriales</taxon>
        <taxon>Oscillospiraceae</taxon>
        <taxon>Ruthenibacterium</taxon>
    </lineage>
</organism>
<dbReference type="RefSeq" id="WP_154521710.1">
    <property type="nucleotide sequence ID" value="NZ_VUNJ01000003.1"/>
</dbReference>
<feature type="domain" description="HTH marR-type" evidence="1">
    <location>
        <begin position="3"/>
        <end position="135"/>
    </location>
</feature>
<dbReference type="SMART" id="SM00347">
    <property type="entry name" value="HTH_MARR"/>
    <property type="match status" value="1"/>
</dbReference>
<dbReference type="PANTHER" id="PTHR33164:SF43">
    <property type="entry name" value="HTH-TYPE TRANSCRIPTIONAL REPRESSOR YETL"/>
    <property type="match status" value="1"/>
</dbReference>
<reference evidence="2 3" key="1">
    <citation type="submission" date="2019-08" db="EMBL/GenBank/DDBJ databases">
        <title>In-depth cultivation of the pig gut microbiome towards novel bacterial diversity and tailored functional studies.</title>
        <authorList>
            <person name="Wylensek D."/>
            <person name="Hitch T.C.A."/>
            <person name="Clavel T."/>
        </authorList>
    </citation>
    <scope>NUCLEOTIDE SEQUENCE [LARGE SCALE GENOMIC DNA]</scope>
    <source>
        <strain evidence="2 3">WCA3-601-WT-6J</strain>
    </source>
</reference>
<dbReference type="GO" id="GO:0006950">
    <property type="term" value="P:response to stress"/>
    <property type="evidence" value="ECO:0007669"/>
    <property type="project" value="TreeGrafter"/>
</dbReference>
<proteinExistence type="predicted"/>
<name>A0A6I2U740_9FIRM</name>
<dbReference type="PROSITE" id="PS50995">
    <property type="entry name" value="HTH_MARR_2"/>
    <property type="match status" value="1"/>
</dbReference>
<evidence type="ECO:0000313" key="3">
    <source>
        <dbReference type="Proteomes" id="UP000431913"/>
    </source>
</evidence>
<dbReference type="SUPFAM" id="SSF46785">
    <property type="entry name" value="Winged helix' DNA-binding domain"/>
    <property type="match status" value="1"/>
</dbReference>
<dbReference type="PANTHER" id="PTHR33164">
    <property type="entry name" value="TRANSCRIPTIONAL REGULATOR, MARR FAMILY"/>
    <property type="match status" value="1"/>
</dbReference>
<sequence>MTRDELATELVKVGCEMARARNSSSMNELAKGEFFVLHLLQQNDGVLNAKDIAEALCVSSARVASIVNQLEKKQAVYRSPDELDGRQTLIRLTDCGRQRLQAKTTEVQISALHLIEHLGEKDALEYLRLQKRILE</sequence>
<dbReference type="InterPro" id="IPR036390">
    <property type="entry name" value="WH_DNA-bd_sf"/>
</dbReference>
<evidence type="ECO:0000259" key="1">
    <source>
        <dbReference type="PROSITE" id="PS50995"/>
    </source>
</evidence>
<dbReference type="EMBL" id="VUNJ01000003">
    <property type="protein sequence ID" value="MST91151.1"/>
    <property type="molecule type" value="Genomic_DNA"/>
</dbReference>
<dbReference type="InterPro" id="IPR039422">
    <property type="entry name" value="MarR/SlyA-like"/>
</dbReference>
<protein>
    <submittedName>
        <fullName evidence="2">MarR family transcriptional regulator</fullName>
    </submittedName>
</protein>
<dbReference type="Gene3D" id="1.10.10.10">
    <property type="entry name" value="Winged helix-like DNA-binding domain superfamily/Winged helix DNA-binding domain"/>
    <property type="match status" value="1"/>
</dbReference>
<dbReference type="GO" id="GO:0003700">
    <property type="term" value="F:DNA-binding transcription factor activity"/>
    <property type="evidence" value="ECO:0007669"/>
    <property type="project" value="InterPro"/>
</dbReference>